<comment type="caution">
    <text evidence="1">The sequence shown here is derived from an EMBL/GenBank/DDBJ whole genome shotgun (WGS) entry which is preliminary data.</text>
</comment>
<name>A0A6I0F5I0_9FIRM</name>
<dbReference type="PANTHER" id="PTHR34822:SF1">
    <property type="entry name" value="GRPB FAMILY PROTEIN"/>
    <property type="match status" value="1"/>
</dbReference>
<evidence type="ECO:0000313" key="2">
    <source>
        <dbReference type="Proteomes" id="UP000432715"/>
    </source>
</evidence>
<dbReference type="AlphaFoldDB" id="A0A6I0F5I0"/>
<dbReference type="InterPro" id="IPR043519">
    <property type="entry name" value="NT_sf"/>
</dbReference>
<protein>
    <submittedName>
        <fullName evidence="1">GrpB family protein</fullName>
    </submittedName>
</protein>
<dbReference type="EMBL" id="WBZC01000061">
    <property type="protein sequence ID" value="KAB3531040.1"/>
    <property type="molecule type" value="Genomic_DNA"/>
</dbReference>
<dbReference type="Gene3D" id="3.30.460.10">
    <property type="entry name" value="Beta Polymerase, domain 2"/>
    <property type="match status" value="1"/>
</dbReference>
<dbReference type="OrthoDB" id="9799092at2"/>
<dbReference type="Proteomes" id="UP000432715">
    <property type="component" value="Unassembled WGS sequence"/>
</dbReference>
<gene>
    <name evidence="1" type="ORF">F8154_13265</name>
</gene>
<evidence type="ECO:0000313" key="1">
    <source>
        <dbReference type="EMBL" id="KAB3531040.1"/>
    </source>
</evidence>
<dbReference type="PANTHER" id="PTHR34822">
    <property type="entry name" value="GRPB DOMAIN PROTEIN (AFU_ORTHOLOGUE AFUA_1G01530)"/>
    <property type="match status" value="1"/>
</dbReference>
<accession>A0A6I0F5I0</accession>
<dbReference type="InterPro" id="IPR007344">
    <property type="entry name" value="GrpB/CoaE"/>
</dbReference>
<organism evidence="1 2">
    <name type="scientific">Alkaliphilus pronyensis</name>
    <dbReference type="NCBI Taxonomy" id="1482732"/>
    <lineage>
        <taxon>Bacteria</taxon>
        <taxon>Bacillati</taxon>
        <taxon>Bacillota</taxon>
        <taxon>Clostridia</taxon>
        <taxon>Peptostreptococcales</taxon>
        <taxon>Natronincolaceae</taxon>
        <taxon>Alkaliphilus</taxon>
    </lineage>
</organism>
<reference evidence="1 2" key="1">
    <citation type="submission" date="2019-10" db="EMBL/GenBank/DDBJ databases">
        <title>Alkaliphilus serpentinus sp. nov. and Alkaliphilus pronyensis sp. nov., two novel anaerobic alkaliphilic species isolated from the serpentinized-hosted hydrothermal field of the Prony Bay (New Caledonia).</title>
        <authorList>
            <person name="Postec A."/>
        </authorList>
    </citation>
    <scope>NUCLEOTIDE SEQUENCE [LARGE SCALE GENOMIC DNA]</scope>
    <source>
        <strain evidence="1 2">LacV</strain>
    </source>
</reference>
<keyword evidence="2" id="KW-1185">Reference proteome</keyword>
<dbReference type="SUPFAM" id="SSF81301">
    <property type="entry name" value="Nucleotidyltransferase"/>
    <property type="match status" value="1"/>
</dbReference>
<dbReference type="Pfam" id="PF04229">
    <property type="entry name" value="GrpB"/>
    <property type="match status" value="1"/>
</dbReference>
<sequence>MMDNKNVRIIEVVPYNPHWVEEFQKESKKLFRILSKEAIEIHHIGSTSIPGISAKPVIDIMIVVKDINKIDEYNNELEELGYIPKGEYGIKGRRFFLKGLYNRTHHLHVFEKGNQEVAKHLNFKSYMICHPNEAKEYEELKKELAQKHKYDNVAYCKGKDAFIKNIDEKAGEWARTQK</sequence>
<proteinExistence type="predicted"/>